<dbReference type="PROSITE" id="PS51553">
    <property type="entry name" value="GMPS_ATP_PPASE"/>
    <property type="match status" value="1"/>
</dbReference>
<dbReference type="NCBIfam" id="TIGR00888">
    <property type="entry name" value="guaA_Nterm"/>
    <property type="match status" value="1"/>
</dbReference>
<dbReference type="FunFam" id="3.40.50.880:FF:000001">
    <property type="entry name" value="GMP synthase [glutamine-hydrolyzing]"/>
    <property type="match status" value="1"/>
</dbReference>
<dbReference type="InterPro" id="IPR025777">
    <property type="entry name" value="GMPS_ATP_PPase_dom"/>
</dbReference>
<gene>
    <name evidence="18" type="ORF">SI65_06894</name>
</gene>
<dbReference type="VEuPathDB" id="FungiDB:SI65_06894"/>
<evidence type="ECO:0000256" key="12">
    <source>
        <dbReference type="ARBA" id="ARBA00030464"/>
    </source>
</evidence>
<evidence type="ECO:0000256" key="6">
    <source>
        <dbReference type="ARBA" id="ARBA00022598"/>
    </source>
</evidence>
<dbReference type="CDD" id="cd01997">
    <property type="entry name" value="GMP_synthase_C"/>
    <property type="match status" value="1"/>
</dbReference>
<protein>
    <recommendedName>
        <fullName evidence="5">GMP synthase [glutamine-hydrolyzing]</fullName>
        <ecNumber evidence="4">6.3.5.2</ecNumber>
    </recommendedName>
    <alternativeName>
        <fullName evidence="12">GMP synthetase</fullName>
    </alternativeName>
    <alternativeName>
        <fullName evidence="13">Glutamine amidotransferase</fullName>
    </alternativeName>
</protein>
<dbReference type="CDD" id="cd01742">
    <property type="entry name" value="GATase1_GMP_Synthase"/>
    <property type="match status" value="1"/>
</dbReference>
<dbReference type="UniPathway" id="UPA00189">
    <property type="reaction ID" value="UER00296"/>
</dbReference>
<dbReference type="SUPFAM" id="SSF52317">
    <property type="entry name" value="Class I glutamine amidotransferase-like"/>
    <property type="match status" value="1"/>
</dbReference>
<accession>A0A1E3BCI6</accession>
<dbReference type="FunFam" id="3.40.50.620:FF:000001">
    <property type="entry name" value="GMP synthase [glutamine-hydrolyzing]"/>
    <property type="match status" value="1"/>
</dbReference>
<evidence type="ECO:0000256" key="5">
    <source>
        <dbReference type="ARBA" id="ARBA00021562"/>
    </source>
</evidence>
<keyword evidence="9 16" id="KW-0658">Purine biosynthesis</keyword>
<evidence type="ECO:0000313" key="19">
    <source>
        <dbReference type="Proteomes" id="UP000094569"/>
    </source>
</evidence>
<feature type="domain" description="GMPS ATP-PPase" evidence="17">
    <location>
        <begin position="214"/>
        <end position="416"/>
    </location>
</feature>
<feature type="binding site" evidence="16">
    <location>
        <begin position="242"/>
        <end position="248"/>
    </location>
    <ligand>
        <name>ATP</name>
        <dbReference type="ChEBI" id="CHEBI:30616"/>
    </ligand>
</feature>
<evidence type="ECO:0000259" key="17">
    <source>
        <dbReference type="PROSITE" id="PS51553"/>
    </source>
</evidence>
<dbReference type="SUPFAM" id="SSF54810">
    <property type="entry name" value="GMP synthetase C-terminal dimerisation domain"/>
    <property type="match status" value="1"/>
</dbReference>
<dbReference type="InterPro" id="IPR001674">
    <property type="entry name" value="GMP_synth_C"/>
</dbReference>
<dbReference type="InterPro" id="IPR004739">
    <property type="entry name" value="GMP_synth_GATase"/>
</dbReference>
<dbReference type="InterPro" id="IPR022955">
    <property type="entry name" value="GMP_synthase"/>
</dbReference>
<dbReference type="EMBL" id="JXNT01000007">
    <property type="protein sequence ID" value="ODM18106.1"/>
    <property type="molecule type" value="Genomic_DNA"/>
</dbReference>
<evidence type="ECO:0000313" key="18">
    <source>
        <dbReference type="EMBL" id="ODM18106.1"/>
    </source>
</evidence>
<dbReference type="PANTHER" id="PTHR11922:SF2">
    <property type="entry name" value="GMP SYNTHASE [GLUTAMINE-HYDROLYZING]"/>
    <property type="match status" value="1"/>
</dbReference>
<dbReference type="Pfam" id="PF00958">
    <property type="entry name" value="GMP_synt_C"/>
    <property type="match status" value="1"/>
</dbReference>
<dbReference type="GO" id="GO:0003921">
    <property type="term" value="F:GMP synthase activity"/>
    <property type="evidence" value="ECO:0007669"/>
    <property type="project" value="InterPro"/>
</dbReference>
<reference evidence="18 19" key="1">
    <citation type="journal article" date="2016" name="BMC Genomics">
        <title>Comparative genomic and transcriptomic analyses of the Fuzhuan brick tea-fermentation fungus Aspergillus cristatus.</title>
        <authorList>
            <person name="Ge Y."/>
            <person name="Wang Y."/>
            <person name="Liu Y."/>
            <person name="Tan Y."/>
            <person name="Ren X."/>
            <person name="Zhang X."/>
            <person name="Hyde K.D."/>
            <person name="Liu Y."/>
            <person name="Liu Z."/>
        </authorList>
    </citation>
    <scope>NUCLEOTIDE SEQUENCE [LARGE SCALE GENOMIC DNA]</scope>
    <source>
        <strain evidence="18 19">GZAAS20.1005</strain>
    </source>
</reference>
<dbReference type="GO" id="GO:0005524">
    <property type="term" value="F:ATP binding"/>
    <property type="evidence" value="ECO:0007669"/>
    <property type="project" value="UniProtKB-UniRule"/>
</dbReference>
<dbReference type="HAMAP" id="MF_00344">
    <property type="entry name" value="GMP_synthase"/>
    <property type="match status" value="1"/>
</dbReference>
<evidence type="ECO:0000256" key="2">
    <source>
        <dbReference type="ARBA" id="ARBA00005153"/>
    </source>
</evidence>
<evidence type="ECO:0000256" key="16">
    <source>
        <dbReference type="PROSITE-ProRule" id="PRU00886"/>
    </source>
</evidence>
<sequence length="541" mass="60091">MASNVETAIEPHKTFDTILVLDFGSQYSHLITRRLRELNVYSEMLPCTQKIAELPWKPTGVILSGSPFSVYEEIAPHVDPEVFNLNVPILGICYGLQELAWHHGKNVLASDKKEYGHANLNIHRQAGKEGSIDRLFQGLDDQIQVWMSHGDKLAKLPDNFEVIATTDNAPFAGIASTTKPYFGIQFHPEVTHTPRGTEILKNFAVDICGAKQEWSMEKFVDKEIERIKTLVGPNGQVIGAVSGGVDSTVAAKLMKEAIGDRFHAVLVDNGVLRLNEAQQVQETLEKGLGINLTVVDASDRFLNLLKGVTDPERKRKIIGNTFIEVFQETAKSITDAAAGSDKEGNIEWLLQGTLYPDVIESISFKGPSATIKTHHNVGGLLEGMHLKLIEPLRELFKDEVRALGTNLGIPHDLIWRHPFPGPGLAIRILGEVNREQLRIAREADVIFIEEIKAAGLYQNISQAFAALLPVKAVGVMGDKRMHEQVIALRAVETRDFMTADWYPFDGEFLKRVSRRVVNEVNGVCRVVYDITSKPPGTIEME</sequence>
<evidence type="ECO:0000256" key="7">
    <source>
        <dbReference type="ARBA" id="ARBA00022741"/>
    </source>
</evidence>
<dbReference type="SUPFAM" id="SSF52402">
    <property type="entry name" value="Adenine nucleotide alpha hydrolases-like"/>
    <property type="match status" value="1"/>
</dbReference>
<keyword evidence="11" id="KW-0315">Glutamine amidotransferase</keyword>
<dbReference type="InterPro" id="IPR017926">
    <property type="entry name" value="GATASE"/>
</dbReference>
<comment type="catalytic activity">
    <reaction evidence="15">
        <text>XMP + L-glutamine + ATP + H2O = GMP + L-glutamate + AMP + diphosphate + 2 H(+)</text>
        <dbReference type="Rhea" id="RHEA:11680"/>
        <dbReference type="ChEBI" id="CHEBI:15377"/>
        <dbReference type="ChEBI" id="CHEBI:15378"/>
        <dbReference type="ChEBI" id="CHEBI:29985"/>
        <dbReference type="ChEBI" id="CHEBI:30616"/>
        <dbReference type="ChEBI" id="CHEBI:33019"/>
        <dbReference type="ChEBI" id="CHEBI:57464"/>
        <dbReference type="ChEBI" id="CHEBI:58115"/>
        <dbReference type="ChEBI" id="CHEBI:58359"/>
        <dbReference type="ChEBI" id="CHEBI:456215"/>
        <dbReference type="EC" id="6.3.5.2"/>
    </reaction>
</comment>
<dbReference type="Gene3D" id="3.40.50.620">
    <property type="entry name" value="HUPs"/>
    <property type="match status" value="1"/>
</dbReference>
<dbReference type="Gene3D" id="3.40.50.880">
    <property type="match status" value="1"/>
</dbReference>
<evidence type="ECO:0000256" key="11">
    <source>
        <dbReference type="ARBA" id="ARBA00022962"/>
    </source>
</evidence>
<comment type="function">
    <text evidence="14">Catalyzes the conversion of xanthine monophosphate (XMP) to GMP in the presence of glutamine and ATP through an adenyl-XMP intermediate.</text>
</comment>
<keyword evidence="8 16" id="KW-0332">GMP biosynthesis</keyword>
<dbReference type="NCBIfam" id="TIGR00884">
    <property type="entry name" value="guaA_Cterm"/>
    <property type="match status" value="1"/>
</dbReference>
<dbReference type="OrthoDB" id="1724632at2759"/>
<name>A0A1E3BCI6_ASPCR</name>
<dbReference type="Gene3D" id="3.30.300.10">
    <property type="match status" value="1"/>
</dbReference>
<dbReference type="STRING" id="573508.A0A1E3BCI6"/>
<dbReference type="InterPro" id="IPR029062">
    <property type="entry name" value="Class_I_gatase-like"/>
</dbReference>
<dbReference type="Pfam" id="PF00117">
    <property type="entry name" value="GATase"/>
    <property type="match status" value="1"/>
</dbReference>
<keyword evidence="19" id="KW-1185">Reference proteome</keyword>
<evidence type="ECO:0000256" key="3">
    <source>
        <dbReference type="ARBA" id="ARBA00011738"/>
    </source>
</evidence>
<dbReference type="PANTHER" id="PTHR11922">
    <property type="entry name" value="GMP SYNTHASE-RELATED"/>
    <property type="match status" value="1"/>
</dbReference>
<evidence type="ECO:0000256" key="4">
    <source>
        <dbReference type="ARBA" id="ARBA00012746"/>
    </source>
</evidence>
<evidence type="ECO:0000256" key="10">
    <source>
        <dbReference type="ARBA" id="ARBA00022840"/>
    </source>
</evidence>
<dbReference type="Pfam" id="PF02540">
    <property type="entry name" value="NAD_synthase"/>
    <property type="match status" value="1"/>
</dbReference>
<evidence type="ECO:0000256" key="14">
    <source>
        <dbReference type="ARBA" id="ARBA00044933"/>
    </source>
</evidence>
<comment type="subunit">
    <text evidence="3">Homodimer.</text>
</comment>
<dbReference type="Proteomes" id="UP000094569">
    <property type="component" value="Unassembled WGS sequence"/>
</dbReference>
<comment type="subcellular location">
    <subcellularLocation>
        <location evidence="1">Cytoplasm</location>
        <location evidence="1">Cytosol</location>
    </subcellularLocation>
</comment>
<evidence type="ECO:0000256" key="8">
    <source>
        <dbReference type="ARBA" id="ARBA00022749"/>
    </source>
</evidence>
<dbReference type="GO" id="GO:0005829">
    <property type="term" value="C:cytosol"/>
    <property type="evidence" value="ECO:0007669"/>
    <property type="project" value="UniProtKB-SubCell"/>
</dbReference>
<keyword evidence="7 16" id="KW-0547">Nucleotide-binding</keyword>
<dbReference type="PROSITE" id="PS51273">
    <property type="entry name" value="GATASE_TYPE_1"/>
    <property type="match status" value="1"/>
</dbReference>
<dbReference type="AlphaFoldDB" id="A0A1E3BCI6"/>
<keyword evidence="6" id="KW-0436">Ligase</keyword>
<evidence type="ECO:0000256" key="15">
    <source>
        <dbReference type="ARBA" id="ARBA00049404"/>
    </source>
</evidence>
<dbReference type="FunFam" id="3.30.300.10:FF:000002">
    <property type="entry name" value="GMP synthase [glutamine-hydrolyzing]"/>
    <property type="match status" value="1"/>
</dbReference>
<evidence type="ECO:0000256" key="1">
    <source>
        <dbReference type="ARBA" id="ARBA00004514"/>
    </source>
</evidence>
<dbReference type="InterPro" id="IPR022310">
    <property type="entry name" value="NAD/GMP_synthase"/>
</dbReference>
<comment type="caution">
    <text evidence="18">The sequence shown here is derived from an EMBL/GenBank/DDBJ whole genome shotgun (WGS) entry which is preliminary data.</text>
</comment>
<proteinExistence type="inferred from homology"/>
<comment type="pathway">
    <text evidence="2">Purine metabolism; GMP biosynthesis; GMP from XMP (L-Gln route): step 1/1.</text>
</comment>
<evidence type="ECO:0000256" key="13">
    <source>
        <dbReference type="ARBA" id="ARBA00031356"/>
    </source>
</evidence>
<organism evidence="18 19">
    <name type="scientific">Aspergillus cristatus</name>
    <name type="common">Chinese Fuzhuan brick tea-fermentation fungus</name>
    <name type="synonym">Eurotium cristatum</name>
    <dbReference type="NCBI Taxonomy" id="573508"/>
    <lineage>
        <taxon>Eukaryota</taxon>
        <taxon>Fungi</taxon>
        <taxon>Dikarya</taxon>
        <taxon>Ascomycota</taxon>
        <taxon>Pezizomycotina</taxon>
        <taxon>Eurotiomycetes</taxon>
        <taxon>Eurotiomycetidae</taxon>
        <taxon>Eurotiales</taxon>
        <taxon>Aspergillaceae</taxon>
        <taxon>Aspergillus</taxon>
        <taxon>Aspergillus subgen. Aspergillus</taxon>
    </lineage>
</organism>
<dbReference type="PRINTS" id="PR00096">
    <property type="entry name" value="GATASE"/>
</dbReference>
<keyword evidence="10 16" id="KW-0067">ATP-binding</keyword>
<evidence type="ECO:0000256" key="9">
    <source>
        <dbReference type="ARBA" id="ARBA00022755"/>
    </source>
</evidence>
<dbReference type="EC" id="6.3.5.2" evidence="4"/>
<dbReference type="InterPro" id="IPR014729">
    <property type="entry name" value="Rossmann-like_a/b/a_fold"/>
</dbReference>
<dbReference type="NCBIfam" id="NF000848">
    <property type="entry name" value="PRK00074.1"/>
    <property type="match status" value="1"/>
</dbReference>